<keyword evidence="5" id="KW-0812">Transmembrane</keyword>
<dbReference type="GO" id="GO:0016020">
    <property type="term" value="C:membrane"/>
    <property type="evidence" value="ECO:0007669"/>
    <property type="project" value="InterPro"/>
</dbReference>
<dbReference type="KEGG" id="glt:GlitD10_1083"/>
<dbReference type="InterPro" id="IPR058792">
    <property type="entry name" value="Beta-barrel_RND_2"/>
</dbReference>
<sequence>MQTWRKRGIGFLPWLGLAALMAGGIGWWASRPRPQKQAQARTATVTRESLPVTIQVNGEVRPERTINLSPKTAGIVRELRVKEGDQVERGQILATMDDANLRGQLTQAQGQVTAAQANFDRLQAGNRTQEIAQAQAQMQEVQAALKQTELNLKRNQTLLTQGAISQQDFELSLTEREQAFARLQQAKQTLDLQKIGSRPEEIAQARGQLQQAQGTLQVIQSQLNDTVLRAPFAGVVTRIFAEPGAFVTPTTSGSTVSSATSSSVLALAATNQVVAKVPENSLPQLRLGQAAKINADAFPEQPFTGRIRQIAVQSVVEQNVNSFEVRLVVDDPQQRLRAGMNTAVTFQVGMLTDALVVPTVAIVRQERRTGVLLAVDPPRFQPIRTGVSVGDKTAVSEGLKAGDKVLLSFPRGERPRTQVPSLIPGLGPRR</sequence>
<dbReference type="AlphaFoldDB" id="A0A1J0ABU8"/>
<feature type="domain" description="CusB-like beta-barrel" evidence="7">
    <location>
        <begin position="273"/>
        <end position="347"/>
    </location>
</feature>
<comment type="subcellular location">
    <subcellularLocation>
        <location evidence="1">Cell envelope</location>
    </subcellularLocation>
</comment>
<dbReference type="Proteomes" id="UP000180235">
    <property type="component" value="Chromosome"/>
</dbReference>
<dbReference type="STRING" id="1188229.GlitD10_1083"/>
<keyword evidence="5" id="KW-1133">Transmembrane helix</keyword>
<dbReference type="InterPro" id="IPR006143">
    <property type="entry name" value="RND_pump_MFP"/>
</dbReference>
<dbReference type="PANTHER" id="PTHR32347:SF14">
    <property type="entry name" value="EFFLUX SYSTEM COMPONENT YKNX-RELATED"/>
    <property type="match status" value="1"/>
</dbReference>
<dbReference type="SUPFAM" id="SSF111369">
    <property type="entry name" value="HlyD-like secretion proteins"/>
    <property type="match status" value="3"/>
</dbReference>
<dbReference type="Pfam" id="PF25881">
    <property type="entry name" value="HH_YBHG"/>
    <property type="match status" value="1"/>
</dbReference>
<evidence type="ECO:0000256" key="1">
    <source>
        <dbReference type="ARBA" id="ARBA00004196"/>
    </source>
</evidence>
<feature type="coiled-coil region" evidence="4">
    <location>
        <begin position="124"/>
        <end position="158"/>
    </location>
</feature>
<dbReference type="InterPro" id="IPR059052">
    <property type="entry name" value="HH_YbhG-like"/>
</dbReference>
<comment type="similarity">
    <text evidence="2">Belongs to the membrane fusion protein (MFP) (TC 8.A.1) family.</text>
</comment>
<proteinExistence type="inferred from homology"/>
<accession>A0A1J0ABU8</accession>
<evidence type="ECO:0000313" key="9">
    <source>
        <dbReference type="Proteomes" id="UP000180235"/>
    </source>
</evidence>
<name>A0A1J0ABU8_9CYAN</name>
<evidence type="ECO:0000259" key="7">
    <source>
        <dbReference type="Pfam" id="PF25954"/>
    </source>
</evidence>
<dbReference type="NCBIfam" id="TIGR01730">
    <property type="entry name" value="RND_mfp"/>
    <property type="match status" value="1"/>
</dbReference>
<reference evidence="8 9" key="1">
    <citation type="submission" date="2016-10" db="EMBL/GenBank/DDBJ databases">
        <title>Description of Gloeomargarita lithophora gen. nov., sp. nov., a thylakoid-bearing basal-branching cyanobacterium with intracellular carbonates, and proposal for Gloeomargaritales ord. nov.</title>
        <authorList>
            <person name="Moreira D."/>
            <person name="Tavera R."/>
            <person name="Benzerara K."/>
            <person name="Skouri-Panet F."/>
            <person name="Couradeau E."/>
            <person name="Gerard E."/>
            <person name="Loussert C."/>
            <person name="Novelo E."/>
            <person name="Zivanovic Y."/>
            <person name="Lopez-Garcia P."/>
        </authorList>
    </citation>
    <scope>NUCLEOTIDE SEQUENCE [LARGE SCALE GENOMIC DNA]</scope>
    <source>
        <strain evidence="8 9">D10</strain>
    </source>
</reference>
<protein>
    <submittedName>
        <fullName evidence="8">Membrane-fusion protein</fullName>
    </submittedName>
</protein>
<dbReference type="Gene3D" id="1.10.287.470">
    <property type="entry name" value="Helix hairpin bin"/>
    <property type="match status" value="1"/>
</dbReference>
<evidence type="ECO:0000256" key="5">
    <source>
        <dbReference type="SAM" id="Phobius"/>
    </source>
</evidence>
<dbReference type="PANTHER" id="PTHR32347">
    <property type="entry name" value="EFFLUX SYSTEM COMPONENT YKNX-RELATED"/>
    <property type="match status" value="1"/>
</dbReference>
<evidence type="ECO:0000256" key="2">
    <source>
        <dbReference type="ARBA" id="ARBA00009477"/>
    </source>
</evidence>
<dbReference type="GO" id="GO:0030313">
    <property type="term" value="C:cell envelope"/>
    <property type="evidence" value="ECO:0007669"/>
    <property type="project" value="UniProtKB-SubCell"/>
</dbReference>
<dbReference type="Pfam" id="PF25954">
    <property type="entry name" value="Beta-barrel_RND_2"/>
    <property type="match status" value="1"/>
</dbReference>
<evidence type="ECO:0000256" key="3">
    <source>
        <dbReference type="ARBA" id="ARBA00023054"/>
    </source>
</evidence>
<dbReference type="Gene3D" id="2.40.50.100">
    <property type="match status" value="1"/>
</dbReference>
<evidence type="ECO:0000256" key="4">
    <source>
        <dbReference type="SAM" id="Coils"/>
    </source>
</evidence>
<feature type="transmembrane region" description="Helical" evidence="5">
    <location>
        <begin position="12"/>
        <end position="29"/>
    </location>
</feature>
<dbReference type="PRINTS" id="PR01490">
    <property type="entry name" value="RTXTOXIND"/>
</dbReference>
<dbReference type="Gene3D" id="2.40.30.170">
    <property type="match status" value="1"/>
</dbReference>
<evidence type="ECO:0000313" key="8">
    <source>
        <dbReference type="EMBL" id="APB33403.1"/>
    </source>
</evidence>
<keyword evidence="5" id="KW-0472">Membrane</keyword>
<dbReference type="RefSeq" id="WP_216634861.1">
    <property type="nucleotide sequence ID" value="NZ_CP017675.1"/>
</dbReference>
<keyword evidence="9" id="KW-1185">Reference proteome</keyword>
<dbReference type="Gene3D" id="2.40.420.20">
    <property type="match status" value="1"/>
</dbReference>
<feature type="domain" description="YbhG-like alpha-helical hairpin" evidence="6">
    <location>
        <begin position="96"/>
        <end position="225"/>
    </location>
</feature>
<gene>
    <name evidence="8" type="ORF">GlitD10_1083</name>
</gene>
<evidence type="ECO:0000259" key="6">
    <source>
        <dbReference type="Pfam" id="PF25881"/>
    </source>
</evidence>
<keyword evidence="3 4" id="KW-0175">Coiled coil</keyword>
<dbReference type="EMBL" id="CP017675">
    <property type="protein sequence ID" value="APB33403.1"/>
    <property type="molecule type" value="Genomic_DNA"/>
</dbReference>
<dbReference type="GO" id="GO:0022857">
    <property type="term" value="F:transmembrane transporter activity"/>
    <property type="evidence" value="ECO:0007669"/>
    <property type="project" value="InterPro"/>
</dbReference>
<dbReference type="InterPro" id="IPR050465">
    <property type="entry name" value="UPF0194_transport"/>
</dbReference>
<organism evidence="8 9">
    <name type="scientific">Gloeomargarita lithophora Alchichica-D10</name>
    <dbReference type="NCBI Taxonomy" id="1188229"/>
    <lineage>
        <taxon>Bacteria</taxon>
        <taxon>Bacillati</taxon>
        <taxon>Cyanobacteriota</taxon>
        <taxon>Cyanophyceae</taxon>
        <taxon>Gloeomargaritales</taxon>
        <taxon>Gloeomargaritaceae</taxon>
        <taxon>Gloeomargarita</taxon>
    </lineage>
</organism>